<protein>
    <submittedName>
        <fullName evidence="1">DUF1903-domain-containing protein</fullName>
    </submittedName>
</protein>
<dbReference type="EMBL" id="MU277189">
    <property type="protein sequence ID" value="KAI0067590.1"/>
    <property type="molecule type" value="Genomic_DNA"/>
</dbReference>
<feature type="non-terminal residue" evidence="1">
    <location>
        <position position="1"/>
    </location>
</feature>
<gene>
    <name evidence="1" type="ORF">BV25DRAFT_1794398</name>
</gene>
<evidence type="ECO:0000313" key="2">
    <source>
        <dbReference type="Proteomes" id="UP000814140"/>
    </source>
</evidence>
<proteinExistence type="predicted"/>
<sequence length="72" mass="8060">SEPPCQAEACSLQTCISGNTYAPERCEQRMRELYRCCQTMYENTDGKGESTACPMPKVVRRWLSAHPDSLSG</sequence>
<evidence type="ECO:0000313" key="1">
    <source>
        <dbReference type="EMBL" id="KAI0067590.1"/>
    </source>
</evidence>
<organism evidence="1 2">
    <name type="scientific">Artomyces pyxidatus</name>
    <dbReference type="NCBI Taxonomy" id="48021"/>
    <lineage>
        <taxon>Eukaryota</taxon>
        <taxon>Fungi</taxon>
        <taxon>Dikarya</taxon>
        <taxon>Basidiomycota</taxon>
        <taxon>Agaricomycotina</taxon>
        <taxon>Agaricomycetes</taxon>
        <taxon>Russulales</taxon>
        <taxon>Auriscalpiaceae</taxon>
        <taxon>Artomyces</taxon>
    </lineage>
</organism>
<reference evidence="1" key="1">
    <citation type="submission" date="2021-03" db="EMBL/GenBank/DDBJ databases">
        <authorList>
            <consortium name="DOE Joint Genome Institute"/>
            <person name="Ahrendt S."/>
            <person name="Looney B.P."/>
            <person name="Miyauchi S."/>
            <person name="Morin E."/>
            <person name="Drula E."/>
            <person name="Courty P.E."/>
            <person name="Chicoki N."/>
            <person name="Fauchery L."/>
            <person name="Kohler A."/>
            <person name="Kuo A."/>
            <person name="Labutti K."/>
            <person name="Pangilinan J."/>
            <person name="Lipzen A."/>
            <person name="Riley R."/>
            <person name="Andreopoulos W."/>
            <person name="He G."/>
            <person name="Johnson J."/>
            <person name="Barry K.W."/>
            <person name="Grigoriev I.V."/>
            <person name="Nagy L."/>
            <person name="Hibbett D."/>
            <person name="Henrissat B."/>
            <person name="Matheny P.B."/>
            <person name="Labbe J."/>
            <person name="Martin F."/>
        </authorList>
    </citation>
    <scope>NUCLEOTIDE SEQUENCE</scope>
    <source>
        <strain evidence="1">HHB10654</strain>
    </source>
</reference>
<accession>A0ACB8TGR9</accession>
<keyword evidence="2" id="KW-1185">Reference proteome</keyword>
<name>A0ACB8TGR9_9AGAM</name>
<comment type="caution">
    <text evidence="1">The sequence shown here is derived from an EMBL/GenBank/DDBJ whole genome shotgun (WGS) entry which is preliminary data.</text>
</comment>
<reference evidence="1" key="2">
    <citation type="journal article" date="2022" name="New Phytol.">
        <title>Evolutionary transition to the ectomycorrhizal habit in the genomes of a hyperdiverse lineage of mushroom-forming fungi.</title>
        <authorList>
            <person name="Looney B."/>
            <person name="Miyauchi S."/>
            <person name="Morin E."/>
            <person name="Drula E."/>
            <person name="Courty P.E."/>
            <person name="Kohler A."/>
            <person name="Kuo A."/>
            <person name="LaButti K."/>
            <person name="Pangilinan J."/>
            <person name="Lipzen A."/>
            <person name="Riley R."/>
            <person name="Andreopoulos W."/>
            <person name="He G."/>
            <person name="Johnson J."/>
            <person name="Nolan M."/>
            <person name="Tritt A."/>
            <person name="Barry K.W."/>
            <person name="Grigoriev I.V."/>
            <person name="Nagy L.G."/>
            <person name="Hibbett D."/>
            <person name="Henrissat B."/>
            <person name="Matheny P.B."/>
            <person name="Labbe J."/>
            <person name="Martin F.M."/>
        </authorList>
    </citation>
    <scope>NUCLEOTIDE SEQUENCE</scope>
    <source>
        <strain evidence="1">HHB10654</strain>
    </source>
</reference>
<dbReference type="Proteomes" id="UP000814140">
    <property type="component" value="Unassembled WGS sequence"/>
</dbReference>